<dbReference type="InterPro" id="IPR051164">
    <property type="entry name" value="NmrA-like_oxidored"/>
</dbReference>
<sequence>MSKLLTVIGGTGTQGLSLINEALKDGKYKIRALTRNTNSSKAKALASKGVEVVQADINDKQSLVRAFEGSHAIYGITDFFEPFGAHGPQKAIEIETAQGINIAKAAAETSTLEHYIWSTLPNAGKATNGKYMIPHFVAKNNVDDYIRSDKSLLAKTTFLWITWYVNNYQYPVFTPIYVKSSKSYIQLSPAASDVPIKSIGSPSANIGKFAYAILNKPDISLPGKTVVAYTEETTTGKLLQDWAEVTGNKASYVQTNLEEFSAIWPGWGLEMGEMMKLWDEVREKSWEAPDGAVTKEDLGLGNEKFVDTKAAYAEMNWAEIL</sequence>
<evidence type="ECO:0000313" key="4">
    <source>
        <dbReference type="EMBL" id="KAK6527502.1"/>
    </source>
</evidence>
<evidence type="ECO:0000256" key="1">
    <source>
        <dbReference type="ARBA" id="ARBA00006328"/>
    </source>
</evidence>
<dbReference type="PANTHER" id="PTHR42748">
    <property type="entry name" value="NITROGEN METABOLITE REPRESSION PROTEIN NMRA FAMILY MEMBER"/>
    <property type="match status" value="1"/>
</dbReference>
<dbReference type="Gene3D" id="3.90.25.10">
    <property type="entry name" value="UDP-galactose 4-epimerase, domain 1"/>
    <property type="match status" value="1"/>
</dbReference>
<evidence type="ECO:0000259" key="3">
    <source>
        <dbReference type="Pfam" id="PF05368"/>
    </source>
</evidence>
<accession>A0AAV9WVF4</accession>
<evidence type="ECO:0000313" key="5">
    <source>
        <dbReference type="Proteomes" id="UP001365542"/>
    </source>
</evidence>
<dbReference type="SUPFAM" id="SSF51735">
    <property type="entry name" value="NAD(P)-binding Rossmann-fold domains"/>
    <property type="match status" value="1"/>
</dbReference>
<dbReference type="Pfam" id="PF05368">
    <property type="entry name" value="NmrA"/>
    <property type="match status" value="1"/>
</dbReference>
<dbReference type="EMBL" id="JAVHJO010000015">
    <property type="protein sequence ID" value="KAK6527502.1"/>
    <property type="molecule type" value="Genomic_DNA"/>
</dbReference>
<reference evidence="4 5" key="1">
    <citation type="submission" date="2019-10" db="EMBL/GenBank/DDBJ databases">
        <authorList>
            <person name="Palmer J.M."/>
        </authorList>
    </citation>
    <scope>NUCLEOTIDE SEQUENCE [LARGE SCALE GENOMIC DNA]</scope>
    <source>
        <strain evidence="4 5">TWF694</strain>
    </source>
</reference>
<dbReference type="CDD" id="cd05251">
    <property type="entry name" value="NmrA_like_SDR_a"/>
    <property type="match status" value="1"/>
</dbReference>
<dbReference type="Proteomes" id="UP001365542">
    <property type="component" value="Unassembled WGS sequence"/>
</dbReference>
<dbReference type="PANTHER" id="PTHR42748:SF28">
    <property type="entry name" value="NMRA-LIKE DOMAIN-CONTAINING PROTEIN"/>
    <property type="match status" value="1"/>
</dbReference>
<organism evidence="4 5">
    <name type="scientific">Orbilia ellipsospora</name>
    <dbReference type="NCBI Taxonomy" id="2528407"/>
    <lineage>
        <taxon>Eukaryota</taxon>
        <taxon>Fungi</taxon>
        <taxon>Dikarya</taxon>
        <taxon>Ascomycota</taxon>
        <taxon>Pezizomycotina</taxon>
        <taxon>Orbiliomycetes</taxon>
        <taxon>Orbiliales</taxon>
        <taxon>Orbiliaceae</taxon>
        <taxon>Orbilia</taxon>
    </lineage>
</organism>
<proteinExistence type="inferred from homology"/>
<feature type="domain" description="NmrA-like" evidence="3">
    <location>
        <begin position="1"/>
        <end position="284"/>
    </location>
</feature>
<dbReference type="AlphaFoldDB" id="A0AAV9WVF4"/>
<name>A0AAV9WVF4_9PEZI</name>
<comment type="caution">
    <text evidence="4">The sequence shown here is derived from an EMBL/GenBank/DDBJ whole genome shotgun (WGS) entry which is preliminary data.</text>
</comment>
<keyword evidence="2" id="KW-0521">NADP</keyword>
<comment type="similarity">
    <text evidence="1">Belongs to the NmrA-type oxidoreductase family.</text>
</comment>
<protein>
    <recommendedName>
        <fullName evidence="3">NmrA-like domain-containing protein</fullName>
    </recommendedName>
</protein>
<evidence type="ECO:0000256" key="2">
    <source>
        <dbReference type="ARBA" id="ARBA00022857"/>
    </source>
</evidence>
<dbReference type="InterPro" id="IPR008030">
    <property type="entry name" value="NmrA-like"/>
</dbReference>
<gene>
    <name evidence="4" type="ORF">TWF694_004485</name>
</gene>
<dbReference type="Gene3D" id="3.40.50.720">
    <property type="entry name" value="NAD(P)-binding Rossmann-like Domain"/>
    <property type="match status" value="1"/>
</dbReference>
<dbReference type="InterPro" id="IPR036291">
    <property type="entry name" value="NAD(P)-bd_dom_sf"/>
</dbReference>
<keyword evidence="5" id="KW-1185">Reference proteome</keyword>
<dbReference type="GO" id="GO:0005634">
    <property type="term" value="C:nucleus"/>
    <property type="evidence" value="ECO:0007669"/>
    <property type="project" value="TreeGrafter"/>
</dbReference>